<evidence type="ECO:0000313" key="4">
    <source>
        <dbReference type="Proteomes" id="UP001349994"/>
    </source>
</evidence>
<reference evidence="3 4" key="1">
    <citation type="submission" date="2024-01" db="EMBL/GenBank/DDBJ databases">
        <title>novel species in genus Adlercreutzia.</title>
        <authorList>
            <person name="Liu X."/>
        </authorList>
    </citation>
    <scope>NUCLEOTIDE SEQUENCE [LARGE SCALE GENOMIC DNA]</scope>
    <source>
        <strain evidence="3 4">R7</strain>
    </source>
</reference>
<evidence type="ECO:0000256" key="1">
    <source>
        <dbReference type="SAM" id="MobiDB-lite"/>
    </source>
</evidence>
<keyword evidence="2" id="KW-0812">Transmembrane</keyword>
<dbReference type="Proteomes" id="UP001349994">
    <property type="component" value="Unassembled WGS sequence"/>
</dbReference>
<sequence>MSDATVLGVTCWRLQLGLSPFADSVTEDEARKAVNDLKTKAAKGKSKEDARLERLFEALNGNEEIVRRHALSAAGRKEAVEILTQRTGRAAAEVAAQQESRDFDDEAVALFIKSVRAELQEFALYKLDASEAIKLLAAMGYVSSKDFEERSVEAYSACCNIGKENELFFRNMSKDLRNLDCATAREFMAKETLKAASEGRAVGNLTPVQFLNELDGSIGVSASGPDVARKNIVKSLLQIYGNPGMLQDFVRYEKRCAVNESAKNLTALAGASKIVKKGVAVPRVRDLAKALGGSGDDAPYLFYGCLLAAGLSTDATLGDFMEALGNQPSADVSSSSPSREGSSRGGSAASAPQEARPESRTAPVPPQPHTYRPAPKPSRASREATGAYETAPRQPGHPSAPEASSSQNRSDEGALPISSEMSTSKKVLFGILIALTGPLSIPIVILKKWGIFSTSGCAGKALIIVFLYPLMVEIVSIPYYVIAWVLGAVFGFI</sequence>
<feature type="transmembrane region" description="Helical" evidence="2">
    <location>
        <begin position="427"/>
        <end position="446"/>
    </location>
</feature>
<gene>
    <name evidence="3" type="ORF">VIN30_11190</name>
</gene>
<keyword evidence="2" id="KW-1133">Transmembrane helix</keyword>
<accession>A0ABU6IKX9</accession>
<keyword evidence="4" id="KW-1185">Reference proteome</keyword>
<evidence type="ECO:0000256" key="2">
    <source>
        <dbReference type="SAM" id="Phobius"/>
    </source>
</evidence>
<keyword evidence="2" id="KW-0472">Membrane</keyword>
<name>A0ABU6IKX9_9ACTN</name>
<dbReference type="EMBL" id="JAYMFF010000029">
    <property type="protein sequence ID" value="MEC4177013.1"/>
    <property type="molecule type" value="Genomic_DNA"/>
</dbReference>
<dbReference type="RefSeq" id="WP_338211588.1">
    <property type="nucleotide sequence ID" value="NZ_JAYMFF010000029.1"/>
</dbReference>
<evidence type="ECO:0000313" key="3">
    <source>
        <dbReference type="EMBL" id="MEC4177013.1"/>
    </source>
</evidence>
<feature type="region of interest" description="Disordered" evidence="1">
    <location>
        <begin position="327"/>
        <end position="417"/>
    </location>
</feature>
<comment type="caution">
    <text evidence="3">The sequence shown here is derived from an EMBL/GenBank/DDBJ whole genome shotgun (WGS) entry which is preliminary data.</text>
</comment>
<protein>
    <submittedName>
        <fullName evidence="3">Uncharacterized protein</fullName>
    </submittedName>
</protein>
<proteinExistence type="predicted"/>
<feature type="compositionally biased region" description="Low complexity" evidence="1">
    <location>
        <begin position="333"/>
        <end position="352"/>
    </location>
</feature>
<feature type="transmembrane region" description="Helical" evidence="2">
    <location>
        <begin position="458"/>
        <end position="482"/>
    </location>
</feature>
<organism evidence="3 4">
    <name type="scientific">Adlercreutzia wanghongyangiae</name>
    <dbReference type="NCBI Taxonomy" id="3111451"/>
    <lineage>
        <taxon>Bacteria</taxon>
        <taxon>Bacillati</taxon>
        <taxon>Actinomycetota</taxon>
        <taxon>Coriobacteriia</taxon>
        <taxon>Eggerthellales</taxon>
        <taxon>Eggerthellaceae</taxon>
        <taxon>Adlercreutzia</taxon>
    </lineage>
</organism>